<sequence length="58" mass="6187">MAAIAGPASADTIYESNRIIWESNTAMALADARDWWVILPGFMVATLSAPITPKPVAI</sequence>
<protein>
    <submittedName>
        <fullName evidence="1">Uncharacterized protein</fullName>
    </submittedName>
</protein>
<keyword evidence="2" id="KW-1185">Reference proteome</keyword>
<dbReference type="Proteomes" id="UP001184150">
    <property type="component" value="Unassembled WGS sequence"/>
</dbReference>
<evidence type="ECO:0000313" key="2">
    <source>
        <dbReference type="Proteomes" id="UP001184150"/>
    </source>
</evidence>
<proteinExistence type="predicted"/>
<organism evidence="1 2">
    <name type="scientific">Novosphingobium capsulatum</name>
    <dbReference type="NCBI Taxonomy" id="13688"/>
    <lineage>
        <taxon>Bacteria</taxon>
        <taxon>Pseudomonadati</taxon>
        <taxon>Pseudomonadota</taxon>
        <taxon>Alphaproteobacteria</taxon>
        <taxon>Sphingomonadales</taxon>
        <taxon>Sphingomonadaceae</taxon>
        <taxon>Novosphingobium</taxon>
    </lineage>
</organism>
<name>A0ABU1MS53_9SPHN</name>
<accession>A0ABU1MS53</accession>
<dbReference type="EMBL" id="JAVDRD010000015">
    <property type="protein sequence ID" value="MDR6513159.1"/>
    <property type="molecule type" value="Genomic_DNA"/>
</dbReference>
<reference evidence="1 2" key="1">
    <citation type="submission" date="2023-07" db="EMBL/GenBank/DDBJ databases">
        <title>Sorghum-associated microbial communities from plants grown in Nebraska, USA.</title>
        <authorList>
            <person name="Schachtman D."/>
        </authorList>
    </citation>
    <scope>NUCLEOTIDE SEQUENCE [LARGE SCALE GENOMIC DNA]</scope>
    <source>
        <strain evidence="1 2">DS1027</strain>
    </source>
</reference>
<comment type="caution">
    <text evidence="1">The sequence shown here is derived from an EMBL/GenBank/DDBJ whole genome shotgun (WGS) entry which is preliminary data.</text>
</comment>
<gene>
    <name evidence="1" type="ORF">J2792_004049</name>
</gene>
<evidence type="ECO:0000313" key="1">
    <source>
        <dbReference type="EMBL" id="MDR6513159.1"/>
    </source>
</evidence>